<evidence type="ECO:0000256" key="1">
    <source>
        <dbReference type="ARBA" id="ARBA00004651"/>
    </source>
</evidence>
<comment type="subcellular location">
    <subcellularLocation>
        <location evidence="1">Cell membrane</location>
        <topology evidence="1">Multi-pass membrane protein</topology>
    </subcellularLocation>
</comment>
<dbReference type="PROSITE" id="PS51201">
    <property type="entry name" value="RCK_N"/>
    <property type="match status" value="1"/>
</dbReference>
<keyword evidence="6" id="KW-1185">Reference proteome</keyword>
<dbReference type="Proteomes" id="UP000825933">
    <property type="component" value="Unassembled WGS sequence"/>
</dbReference>
<comment type="caution">
    <text evidence="5">The sequence shown here is derived from an EMBL/GenBank/DDBJ whole genome shotgun (WGS) entry which is preliminary data.</text>
</comment>
<dbReference type="SUPFAM" id="SSF51735">
    <property type="entry name" value="NAD(P)-binding Rossmann-fold domains"/>
    <property type="match status" value="1"/>
</dbReference>
<dbReference type="PROSITE" id="PS51202">
    <property type="entry name" value="RCK_C"/>
    <property type="match status" value="1"/>
</dbReference>
<dbReference type="GO" id="GO:0005886">
    <property type="term" value="C:plasma membrane"/>
    <property type="evidence" value="ECO:0007669"/>
    <property type="project" value="UniProtKB-SubCell"/>
</dbReference>
<dbReference type="Pfam" id="PF07885">
    <property type="entry name" value="Ion_trans_2"/>
    <property type="match status" value="1"/>
</dbReference>
<evidence type="ECO:0000256" key="2">
    <source>
        <dbReference type="SAM" id="Phobius"/>
    </source>
</evidence>
<dbReference type="EMBL" id="JAIOUQ010000003">
    <property type="protein sequence ID" value="MBZ2165125.1"/>
    <property type="molecule type" value="Genomic_DNA"/>
</dbReference>
<sequence length="341" mass="38116">MFVVFEVIRENFPKLIKRPLTRILILVVAVIAYGTIGFHFIESQNWTVSIYWTFVTIGTVGYGDYAPKTPLGMYFTITLLVMGIGTFAVAIESIVEVITSKQQMKIMGLINVKRSKHIVICGWTESTVECIKEIGKDNEVFILDENEGVRKNALKNGVNFVQGDPTRVKDLNKANVRGAKAVIVDMESDSHTIHCILGIRKIDPNVRIIAEAQRYENIDQIKLAGANQVISPFVISGRLMYKSIDGGYEAMFVQDVLAEHKEREMREVIVGSTSYFAGKSVREADLHHKTGIVLVGIGKQGKLTIDPPRDLIIDVGDIILGIGKPSEFERFKKEEFPNEIS</sequence>
<evidence type="ECO:0000313" key="5">
    <source>
        <dbReference type="EMBL" id="MBZ2165125.1"/>
    </source>
</evidence>
<protein>
    <submittedName>
        <fullName evidence="5">NAD-binding protein</fullName>
    </submittedName>
</protein>
<dbReference type="GO" id="GO:0008324">
    <property type="term" value="F:monoatomic cation transmembrane transporter activity"/>
    <property type="evidence" value="ECO:0007669"/>
    <property type="project" value="InterPro"/>
</dbReference>
<feature type="domain" description="RCK C-terminal" evidence="4">
    <location>
        <begin position="253"/>
        <end position="337"/>
    </location>
</feature>
<dbReference type="GO" id="GO:0006813">
    <property type="term" value="P:potassium ion transport"/>
    <property type="evidence" value="ECO:0007669"/>
    <property type="project" value="InterPro"/>
</dbReference>
<dbReference type="InterPro" id="IPR036721">
    <property type="entry name" value="RCK_C_sf"/>
</dbReference>
<dbReference type="AlphaFoldDB" id="A0A8T5V0B7"/>
<keyword evidence="2" id="KW-1133">Transmembrane helix</keyword>
<dbReference type="RefSeq" id="WP_223790751.1">
    <property type="nucleotide sequence ID" value="NZ_JAIOUQ010000003.1"/>
</dbReference>
<reference evidence="6" key="1">
    <citation type="journal article" date="2022" name="Microbiol. Resour. Announc.">
        <title>Draft Genome Sequence of a Methanogenic Archaeon from West Spitsbergen Permafrost.</title>
        <authorList>
            <person name="Trubitsyn V."/>
            <person name="Rivkina E."/>
            <person name="Shcherbakova V."/>
        </authorList>
    </citation>
    <scope>NUCLEOTIDE SEQUENCE [LARGE SCALE GENOMIC DNA]</scope>
    <source>
        <strain evidence="6">VT</strain>
    </source>
</reference>
<dbReference type="Gene3D" id="3.30.70.1450">
    <property type="entry name" value="Regulator of K+ conductance, C-terminal domain"/>
    <property type="match status" value="1"/>
</dbReference>
<feature type="transmembrane region" description="Helical" evidence="2">
    <location>
        <begin position="20"/>
        <end position="41"/>
    </location>
</feature>
<dbReference type="SUPFAM" id="SSF81324">
    <property type="entry name" value="Voltage-gated potassium channels"/>
    <property type="match status" value="1"/>
</dbReference>
<organism evidence="5 6">
    <name type="scientific">Methanobacterium spitsbergense</name>
    <dbReference type="NCBI Taxonomy" id="2874285"/>
    <lineage>
        <taxon>Archaea</taxon>
        <taxon>Methanobacteriati</taxon>
        <taxon>Methanobacteriota</taxon>
        <taxon>Methanomada group</taxon>
        <taxon>Methanobacteria</taxon>
        <taxon>Methanobacteriales</taxon>
        <taxon>Methanobacteriaceae</taxon>
        <taxon>Methanobacterium</taxon>
    </lineage>
</organism>
<dbReference type="PANTHER" id="PTHR43833:SF9">
    <property type="entry name" value="POTASSIUM CHANNEL PROTEIN YUGO-RELATED"/>
    <property type="match status" value="1"/>
</dbReference>
<dbReference type="InterPro" id="IPR050721">
    <property type="entry name" value="Trk_Ktr_HKT_K-transport"/>
</dbReference>
<dbReference type="InterPro" id="IPR006037">
    <property type="entry name" value="RCK_C"/>
</dbReference>
<dbReference type="Pfam" id="PF02254">
    <property type="entry name" value="TrkA_N"/>
    <property type="match status" value="1"/>
</dbReference>
<evidence type="ECO:0000313" key="6">
    <source>
        <dbReference type="Proteomes" id="UP000825933"/>
    </source>
</evidence>
<dbReference type="SUPFAM" id="SSF116726">
    <property type="entry name" value="TrkA C-terminal domain-like"/>
    <property type="match status" value="1"/>
</dbReference>
<name>A0A8T5V0B7_9EURY</name>
<accession>A0A8T5V0B7</accession>
<dbReference type="Pfam" id="PF02080">
    <property type="entry name" value="TrkA_C"/>
    <property type="match status" value="1"/>
</dbReference>
<keyword evidence="2" id="KW-0472">Membrane</keyword>
<gene>
    <name evidence="5" type="ORF">K8N75_03590</name>
</gene>
<dbReference type="PANTHER" id="PTHR43833">
    <property type="entry name" value="POTASSIUM CHANNEL PROTEIN 2-RELATED-RELATED"/>
    <property type="match status" value="1"/>
</dbReference>
<dbReference type="InterPro" id="IPR003148">
    <property type="entry name" value="RCK_N"/>
</dbReference>
<dbReference type="Gene3D" id="3.40.50.720">
    <property type="entry name" value="NAD(P)-binding Rossmann-like Domain"/>
    <property type="match status" value="1"/>
</dbReference>
<dbReference type="InterPro" id="IPR036291">
    <property type="entry name" value="NAD(P)-bd_dom_sf"/>
</dbReference>
<evidence type="ECO:0000259" key="4">
    <source>
        <dbReference type="PROSITE" id="PS51202"/>
    </source>
</evidence>
<dbReference type="InterPro" id="IPR013099">
    <property type="entry name" value="K_chnl_dom"/>
</dbReference>
<dbReference type="Gene3D" id="1.20.5.870">
    <property type="entry name" value="Voltage-gated potassium channel"/>
    <property type="match status" value="1"/>
</dbReference>
<feature type="domain" description="RCK N-terminal" evidence="3">
    <location>
        <begin position="115"/>
        <end position="231"/>
    </location>
</feature>
<feature type="transmembrane region" description="Helical" evidence="2">
    <location>
        <begin position="71"/>
        <end position="95"/>
    </location>
</feature>
<evidence type="ECO:0000259" key="3">
    <source>
        <dbReference type="PROSITE" id="PS51201"/>
    </source>
</evidence>
<dbReference type="Gene3D" id="1.10.287.70">
    <property type="match status" value="1"/>
</dbReference>
<proteinExistence type="predicted"/>
<keyword evidence="2" id="KW-0812">Transmembrane</keyword>